<dbReference type="PROSITE" id="PS51892">
    <property type="entry name" value="SUBTILASE"/>
    <property type="match status" value="1"/>
</dbReference>
<evidence type="ECO:0000256" key="5">
    <source>
        <dbReference type="PROSITE-ProRule" id="PRU01240"/>
    </source>
</evidence>
<dbReference type="PRINTS" id="PR00723">
    <property type="entry name" value="SUBTILISIN"/>
</dbReference>
<comment type="similarity">
    <text evidence="5">Belongs to the peptidase S8 family.</text>
</comment>
<protein>
    <submittedName>
        <fullName evidence="10">Subtilase family protein</fullName>
    </submittedName>
</protein>
<dbReference type="OrthoDB" id="1114329at2"/>
<dbReference type="InterPro" id="IPR045051">
    <property type="entry name" value="SBT"/>
</dbReference>
<dbReference type="Gene3D" id="3.50.30.30">
    <property type="match status" value="1"/>
</dbReference>
<proteinExistence type="inferred from homology"/>
<dbReference type="InterPro" id="IPR041469">
    <property type="entry name" value="Subtilisin-like_FN3"/>
</dbReference>
<dbReference type="PROSITE" id="PS00138">
    <property type="entry name" value="SUBTILASE_SER"/>
    <property type="match status" value="1"/>
</dbReference>
<dbReference type="InterPro" id="IPR036852">
    <property type="entry name" value="Peptidase_S8/S53_dom_sf"/>
</dbReference>
<comment type="caution">
    <text evidence="10">The sequence shown here is derived from an EMBL/GenBank/DDBJ whole genome shotgun (WGS) entry which is preliminary data.</text>
</comment>
<keyword evidence="1 5" id="KW-0645">Protease</keyword>
<dbReference type="InterPro" id="IPR000209">
    <property type="entry name" value="Peptidase_S8/S53_dom"/>
</dbReference>
<evidence type="ECO:0000256" key="6">
    <source>
        <dbReference type="SAM" id="MobiDB-lite"/>
    </source>
</evidence>
<feature type="active site" description="Charge relay system" evidence="4 5">
    <location>
        <position position="666"/>
    </location>
</feature>
<evidence type="ECO:0000313" key="11">
    <source>
        <dbReference type="Proteomes" id="UP000295293"/>
    </source>
</evidence>
<evidence type="ECO:0000256" key="3">
    <source>
        <dbReference type="ARBA" id="ARBA00022825"/>
    </source>
</evidence>
<evidence type="ECO:0000256" key="4">
    <source>
        <dbReference type="PIRSR" id="PIRSR615500-1"/>
    </source>
</evidence>
<dbReference type="Pfam" id="PF25564">
    <property type="entry name" value="DUF7933"/>
    <property type="match status" value="2"/>
</dbReference>
<evidence type="ECO:0000313" key="10">
    <source>
        <dbReference type="EMBL" id="TDR47391.1"/>
    </source>
</evidence>
<keyword evidence="3 5" id="KW-0720">Serine protease</keyword>
<dbReference type="Pfam" id="PF17766">
    <property type="entry name" value="fn3_6"/>
    <property type="match status" value="1"/>
</dbReference>
<dbReference type="Proteomes" id="UP000295293">
    <property type="component" value="Unassembled WGS sequence"/>
</dbReference>
<dbReference type="SUPFAM" id="SSF52743">
    <property type="entry name" value="Subtilisin-like"/>
    <property type="match status" value="1"/>
</dbReference>
<keyword evidence="2 5" id="KW-0378">Hydrolase</keyword>
<dbReference type="InterPro" id="IPR057693">
    <property type="entry name" value="DUF7933"/>
</dbReference>
<feature type="active site" description="Charge relay system" evidence="4 5">
    <location>
        <position position="314"/>
    </location>
</feature>
<evidence type="ECO:0000256" key="2">
    <source>
        <dbReference type="ARBA" id="ARBA00022801"/>
    </source>
</evidence>
<dbReference type="Gene3D" id="2.60.120.260">
    <property type="entry name" value="Galactose-binding domain-like"/>
    <property type="match status" value="1"/>
</dbReference>
<accession>A0A4R6Z6K7</accession>
<evidence type="ECO:0000259" key="8">
    <source>
        <dbReference type="Pfam" id="PF17766"/>
    </source>
</evidence>
<feature type="active site" description="Charge relay system" evidence="4 5">
    <location>
        <position position="243"/>
    </location>
</feature>
<keyword evidence="11" id="KW-1185">Reference proteome</keyword>
<evidence type="ECO:0000259" key="9">
    <source>
        <dbReference type="Pfam" id="PF25564"/>
    </source>
</evidence>
<dbReference type="GO" id="GO:0004252">
    <property type="term" value="F:serine-type endopeptidase activity"/>
    <property type="evidence" value="ECO:0007669"/>
    <property type="project" value="UniProtKB-UniRule"/>
</dbReference>
<dbReference type="Gene3D" id="3.40.50.200">
    <property type="entry name" value="Peptidase S8/S53 domain"/>
    <property type="match status" value="1"/>
</dbReference>
<feature type="domain" description="Peptidase S8/S53" evidence="7">
    <location>
        <begin position="234"/>
        <end position="703"/>
    </location>
</feature>
<feature type="region of interest" description="Disordered" evidence="6">
    <location>
        <begin position="1"/>
        <end position="22"/>
    </location>
</feature>
<reference evidence="10 11" key="1">
    <citation type="submission" date="2019-03" db="EMBL/GenBank/DDBJ databases">
        <title>Genomic Encyclopedia of Type Strains, Phase IV (KMG-IV): sequencing the most valuable type-strain genomes for metagenomic binning, comparative biology and taxonomic classification.</title>
        <authorList>
            <person name="Goeker M."/>
        </authorList>
    </citation>
    <scope>NUCLEOTIDE SEQUENCE [LARGE SCALE GENOMIC DNA]</scope>
    <source>
        <strain evidence="10 11">DSM 21667</strain>
    </source>
</reference>
<dbReference type="EMBL" id="SNZH01000002">
    <property type="protein sequence ID" value="TDR47391.1"/>
    <property type="molecule type" value="Genomic_DNA"/>
</dbReference>
<feature type="domain" description="DUF7933" evidence="9">
    <location>
        <begin position="1157"/>
        <end position="1282"/>
    </location>
</feature>
<dbReference type="InterPro" id="IPR015500">
    <property type="entry name" value="Peptidase_S8_subtilisin-rel"/>
</dbReference>
<evidence type="ECO:0000259" key="7">
    <source>
        <dbReference type="Pfam" id="PF00082"/>
    </source>
</evidence>
<organism evidence="10 11">
    <name type="scientific">Tahibacter aquaticus</name>
    <dbReference type="NCBI Taxonomy" id="520092"/>
    <lineage>
        <taxon>Bacteria</taxon>
        <taxon>Pseudomonadati</taxon>
        <taxon>Pseudomonadota</taxon>
        <taxon>Gammaproteobacteria</taxon>
        <taxon>Lysobacterales</taxon>
        <taxon>Rhodanobacteraceae</taxon>
        <taxon>Tahibacter</taxon>
    </lineage>
</organism>
<feature type="domain" description="Subtilisin-like protease fibronectin type-III" evidence="8">
    <location>
        <begin position="755"/>
        <end position="837"/>
    </location>
</feature>
<evidence type="ECO:0000256" key="1">
    <source>
        <dbReference type="ARBA" id="ARBA00022670"/>
    </source>
</evidence>
<feature type="domain" description="DUF7933" evidence="9">
    <location>
        <begin position="1481"/>
        <end position="1600"/>
    </location>
</feature>
<dbReference type="Pfam" id="PF00082">
    <property type="entry name" value="Peptidase_S8"/>
    <property type="match status" value="1"/>
</dbReference>
<dbReference type="PANTHER" id="PTHR10795">
    <property type="entry name" value="PROPROTEIN CONVERTASE SUBTILISIN/KEXIN"/>
    <property type="match status" value="1"/>
</dbReference>
<sequence length="1813" mass="184575">MGFPANRRFANDQPAVVRDGRPPMCHSGEYRMKSSLTPLAGALALTLWSGLAGASSSPPPLAAQAAGEAKTAAAARQDTGGGVRPVLRDAPSSLQRTRHTVVLKDAALASYDGSLAGYPGLPRAASGAQAGRADLQSAAAQAYLGLLERRQQAFLADASRIAGRVLSADVQLRHAVNALILDLSSAEAQQIAQRSDVMLVEREHQLELLTDRGPAFIGAASIWNGSASGVASKGEGVVAAVLDSGINWQSPAFAATGPLDGYVHVNPLGPGNYLGLCGSTPPNADLGRCNDKLIGMYNFTSTAPTRSATDDDGHGSHTASTVAGNSWNAPFGGGTFAISGVAPHANIVAFKVCVGSCPSSAITQAANQVVADGIVDVMNFSISGGSSPWTDANSVAFLGAHNAGILVVASAGNSGPAAGTSDHQEPWVQTVAASTHDRVLGFNLDATGPGTPPANTQNIPLRPGAPPIQSADLYTVPIVQSPGFANGNNDGCTSAGAFPAGTFTRPYAPPADRVFADGFDAPGTPPPVGAIAVLNLDQNNSACGSGERQANAVAAGAVGVIFVDPAYINLGAAGNAWSMRRAHWDNFSALDPATRTVSITRPARTYAGTGDVVADFSSRGPRALANNQWLVKPDITAPGVDILAAYQAHVTSTPDPSATALENGTSMSSPHMAGAALLLRALQPGWSPMQIKSALMLTARTSGVVKSNGQPSDLWDRGAGRVDLAAAAKAGLVLDESGANFLAANPATGGNLAHLNLPSLASATCVGTCTFTRTLRRALAGAQTYTVTTNGFSGNALAATPASFTVASAGTGTLTISVQSQLLPEAQWSLGEIVLTPSSPAEPVLHLPVAIRPGGPVIEVAPTALSASTQLTETRTLTIRNSGNPSLNWSIVDSGSAQVTPLNTASSGNGQQAGFYNGSARGDYWAQNFDVAALTHVTTLRANGFVLPNTALTTANTPAVTFSIYADAAGVPAGAPQGFGAAPLWTYSNTIGTSNGITTTGGNLQLNLTAANVAGTPLALPPGRYWLMVWPTINGLGNNSAGNPLWAWRTSADAQIGASPQRYAPWDDPNSWQSDAATTAMSAFVQGTVDCTQPAWISYNSSGGTLGFAGQTTTQATFDATGLAAGTYRATLCLSSNATNAATLPVPLELTVTRQPPTLSNAFAPAAITTATTSTLSVTLANPNPVDAVLTHDFANRLPPGVFLAPVANAATTCSGGAVTASADGTAVTLAAGARIPANGSCSVTADVRSRYPQTYTQTLAPGALRTDAGDNAASASAALAVASIGIGSFPPAENFDSVVPPALPAGWTTSAVGSGVPFVTQSSLSHTAPNALFVPEQETQGQSFLTSPTVAVAAGARLTFRHRVRTEEYLDGGTLELSVDGGAFTNAEDLGALFVSGAFTGSIARVTDCDAEPLAPYGWVTNTGSGSTGTSAVNIVLPNSLAGHDVAFRWRHGSDCSVAADGGGGWWIDSINLDTGNGITLETAFEPTNTITGTVASEVITLGSTRADPVTLTAALTTNLPNGLVFADPPNASTTCAGGTITAVSGTRALTFAAGATIPAFGTCTLRYDIVTTAMGMYRHTIAASALKTSGGNNLMATSAIYQAVTPGVPTMTTSFEPPQFVTGNLPQLAWLGGNGIFNVNPATGVQHARVLSNGGNYPIQNATALISPTFPQGATQYSIATAKVAIGNVGTGSSWFVKPVNEVLSPPITYVRFDPGTHAIRVYDAAAGGFVDTGAPWPDATYFDVKVIVERATKALRVCLNGATIYTGVAANAHMRLLEFGGVMETGSNGSTFDVDDVTLDNVNTDGGCTP</sequence>
<dbReference type="InterPro" id="IPR023828">
    <property type="entry name" value="Peptidase_S8_Ser-AS"/>
</dbReference>
<dbReference type="GO" id="GO:0006508">
    <property type="term" value="P:proteolysis"/>
    <property type="evidence" value="ECO:0007669"/>
    <property type="project" value="UniProtKB-KW"/>
</dbReference>
<name>A0A4R6Z6K7_9GAMM</name>
<gene>
    <name evidence="10" type="ORF">DFR29_10250</name>
</gene>